<feature type="compositionally biased region" description="Pro residues" evidence="1">
    <location>
        <begin position="19"/>
        <end position="30"/>
    </location>
</feature>
<dbReference type="EMBL" id="PYHR01000002">
    <property type="protein sequence ID" value="PWD49426.1"/>
    <property type="molecule type" value="Genomic_DNA"/>
</dbReference>
<evidence type="ECO:0000313" key="4">
    <source>
        <dbReference type="Proteomes" id="UP000245166"/>
    </source>
</evidence>
<accession>A0A2U1ZR30</accession>
<feature type="compositionally biased region" description="Low complexity" evidence="1">
    <location>
        <begin position="129"/>
        <end position="152"/>
    </location>
</feature>
<organism evidence="3 4">
    <name type="scientific">Serinibacter arcticus</name>
    <dbReference type="NCBI Taxonomy" id="1655435"/>
    <lineage>
        <taxon>Bacteria</taxon>
        <taxon>Bacillati</taxon>
        <taxon>Actinomycetota</taxon>
        <taxon>Actinomycetes</taxon>
        <taxon>Micrococcales</taxon>
        <taxon>Beutenbergiaceae</taxon>
        <taxon>Serinibacter</taxon>
    </lineage>
</organism>
<proteinExistence type="predicted"/>
<evidence type="ECO:0000256" key="2">
    <source>
        <dbReference type="SAM" id="Phobius"/>
    </source>
</evidence>
<protein>
    <submittedName>
        <fullName evidence="3">Uncharacterized protein</fullName>
    </submittedName>
</protein>
<keyword evidence="2" id="KW-0472">Membrane</keyword>
<sequence length="262" mass="26132">MRVARAERTASSPALPAAPAAPPAEPPAPAATPGSAPNRRSMRERRVEGPAGPAGRGERVPPQRPVVRTPAAAQGIRSVDETGALTGVTSTRASEDSPVEVTGPIDWSSSVLPAVTGETPAPAGVSGETGAVAPAPARPGTATDPAGTPAARVVPAAPETPAPVAPATPARRSVLSAGRAPVHAWEAVSGEGRGATVPDPGLTEVPDVEGVFDVAAPDVEVAEGIDVSGEASGQHDWATWLRRGLLALVGVGIGIAIFLIVR</sequence>
<feature type="transmembrane region" description="Helical" evidence="2">
    <location>
        <begin position="240"/>
        <end position="261"/>
    </location>
</feature>
<comment type="caution">
    <text evidence="3">The sequence shown here is derived from an EMBL/GenBank/DDBJ whole genome shotgun (WGS) entry which is preliminary data.</text>
</comment>
<evidence type="ECO:0000313" key="3">
    <source>
        <dbReference type="EMBL" id="PWD49426.1"/>
    </source>
</evidence>
<gene>
    <name evidence="3" type="ORF">C8046_00515</name>
</gene>
<dbReference type="Proteomes" id="UP000245166">
    <property type="component" value="Unassembled WGS sequence"/>
</dbReference>
<keyword evidence="4" id="KW-1185">Reference proteome</keyword>
<evidence type="ECO:0000256" key="1">
    <source>
        <dbReference type="SAM" id="MobiDB-lite"/>
    </source>
</evidence>
<reference evidence="3 4" key="1">
    <citation type="submission" date="2018-03" db="EMBL/GenBank/DDBJ databases">
        <title>Genome assembly of novel Miniimonas species PCH200.</title>
        <authorList>
            <person name="Thakur V."/>
            <person name="Kumar V."/>
            <person name="Singh D."/>
        </authorList>
    </citation>
    <scope>NUCLEOTIDE SEQUENCE [LARGE SCALE GENOMIC DNA]</scope>
    <source>
        <strain evidence="3 4">PCH200</strain>
    </source>
</reference>
<feature type="region of interest" description="Disordered" evidence="1">
    <location>
        <begin position="1"/>
        <end position="152"/>
    </location>
</feature>
<keyword evidence="2" id="KW-0812">Transmembrane</keyword>
<dbReference type="AlphaFoldDB" id="A0A2U1ZR30"/>
<name>A0A2U1ZR30_9MICO</name>
<keyword evidence="2" id="KW-1133">Transmembrane helix</keyword>